<gene>
    <name evidence="1" type="ORF">AZE58_08870</name>
</gene>
<dbReference type="InterPro" id="IPR002495">
    <property type="entry name" value="Glyco_trans_8"/>
</dbReference>
<reference evidence="1" key="1">
    <citation type="submission" date="2018-05" db="EMBL/GenBank/DDBJ databases">
        <authorList>
            <consortium name="NARMS: The National Antimicrobial Resistance Monitoring System"/>
        </authorList>
    </citation>
    <scope>NUCLEOTIDE SEQUENCE</scope>
    <source>
        <strain evidence="1">FSIS1605714</strain>
    </source>
</reference>
<dbReference type="InterPro" id="IPR029044">
    <property type="entry name" value="Nucleotide-diphossugar_trans"/>
</dbReference>
<dbReference type="EMBL" id="AACMTA010000023">
    <property type="protein sequence ID" value="EAL2608316.1"/>
    <property type="molecule type" value="Genomic_DNA"/>
</dbReference>
<dbReference type="SUPFAM" id="SSF53448">
    <property type="entry name" value="Nucleotide-diphospho-sugar transferases"/>
    <property type="match status" value="1"/>
</dbReference>
<dbReference type="Pfam" id="PF01501">
    <property type="entry name" value="Glyco_transf_8"/>
    <property type="match status" value="1"/>
</dbReference>
<dbReference type="AlphaFoldDB" id="A0A5Y8EY62"/>
<accession>A0A5Y8EY62</accession>
<organism evidence="1">
    <name type="scientific">Campylobacter coli</name>
    <dbReference type="NCBI Taxonomy" id="195"/>
    <lineage>
        <taxon>Bacteria</taxon>
        <taxon>Pseudomonadati</taxon>
        <taxon>Campylobacterota</taxon>
        <taxon>Epsilonproteobacteria</taxon>
        <taxon>Campylobacterales</taxon>
        <taxon>Campylobacteraceae</taxon>
        <taxon>Campylobacter</taxon>
    </lineage>
</organism>
<dbReference type="GO" id="GO:0016757">
    <property type="term" value="F:glycosyltransferase activity"/>
    <property type="evidence" value="ECO:0007669"/>
    <property type="project" value="InterPro"/>
</dbReference>
<dbReference type="Gene3D" id="3.90.550.10">
    <property type="entry name" value="Spore Coat Polysaccharide Biosynthesis Protein SpsA, Chain A"/>
    <property type="match status" value="1"/>
</dbReference>
<comment type="caution">
    <text evidence="1">The sequence shown here is derived from an EMBL/GenBank/DDBJ whole genome shotgun (WGS) entry which is preliminary data.</text>
</comment>
<proteinExistence type="predicted"/>
<protein>
    <submittedName>
        <fullName evidence="1">Uncharacterized protein</fullName>
    </submittedName>
</protein>
<evidence type="ECO:0000313" key="1">
    <source>
        <dbReference type="EMBL" id="EAL2608316.1"/>
    </source>
</evidence>
<sequence length="558" mass="66275">MFMNKTTIIMACDDNLVFAVANMIIGIKRYCYNDVLKIVIMYDNIQKEEIDKVRSIWLEKIEFKLYSKNDFLKDVGCIGKIKLSDRFGFHLVYAKFYIFNFLKDYESVLWLDIDMLLLDNIISLLSFDTEGTITKGSPKILNKYLQHINKLENINATKPNGGFIHFNKSVLQCSTSDLTQECFSVLKDLYDKEFLEGIAWGDEIPFGVLIYKYKLKINTINKVNTLPNNSKDSILIHAGTDMKFWSSFISYISFQEWHVNNKVWSNNYDKMININFRQHNLPIKDQSDLYQFLFSYNLFYSIYPMLNVLINYKLKEYKLYIDFLISNSRRSFNIFSSFLGSKNFYYQIEFEYGYGEWGTKIYFNLVLKDFYKEKLKFILLEMVDFKPSTIKKLEEVIIRIQVDINQSFLYILEKIIITTFKYSSFKMEYNQLDIFGYSAKTRIQNQLSYKLGQAMITNSKSLLGYIRMPFVLSYIKDKHKQEQKNYQEKIKKDPSLKLPPLENYPDYKEALKEKECLTYKLGEALIKANKTWYKGGYVKMWFEIGKLKREFKEKVNHA</sequence>
<name>A0A5Y8EY62_CAMCO</name>